<evidence type="ECO:0000313" key="1">
    <source>
        <dbReference type="EnsemblPlants" id="TuG1812G0600000421.01.T01"/>
    </source>
</evidence>
<keyword evidence="2" id="KW-1185">Reference proteome</keyword>
<accession>A0A8R7QJI2</accession>
<evidence type="ECO:0000313" key="2">
    <source>
        <dbReference type="Proteomes" id="UP000015106"/>
    </source>
</evidence>
<organism evidence="1 2">
    <name type="scientific">Triticum urartu</name>
    <name type="common">Red wild einkorn</name>
    <name type="synonym">Crithodium urartu</name>
    <dbReference type="NCBI Taxonomy" id="4572"/>
    <lineage>
        <taxon>Eukaryota</taxon>
        <taxon>Viridiplantae</taxon>
        <taxon>Streptophyta</taxon>
        <taxon>Embryophyta</taxon>
        <taxon>Tracheophyta</taxon>
        <taxon>Spermatophyta</taxon>
        <taxon>Magnoliopsida</taxon>
        <taxon>Liliopsida</taxon>
        <taxon>Poales</taxon>
        <taxon>Poaceae</taxon>
        <taxon>BOP clade</taxon>
        <taxon>Pooideae</taxon>
        <taxon>Triticodae</taxon>
        <taxon>Triticeae</taxon>
        <taxon>Triticinae</taxon>
        <taxon>Triticum</taxon>
    </lineage>
</organism>
<name>A0A8R7QJI2_TRIUA</name>
<dbReference type="EnsemblPlants" id="TuG1812G0600000421.01.T01">
    <property type="protein sequence ID" value="TuG1812G0600000421.01.T01"/>
    <property type="gene ID" value="TuG1812G0600000421.01"/>
</dbReference>
<reference evidence="2" key="1">
    <citation type="journal article" date="2013" name="Nature">
        <title>Draft genome of the wheat A-genome progenitor Triticum urartu.</title>
        <authorList>
            <person name="Ling H.Q."/>
            <person name="Zhao S."/>
            <person name="Liu D."/>
            <person name="Wang J."/>
            <person name="Sun H."/>
            <person name="Zhang C."/>
            <person name="Fan H."/>
            <person name="Li D."/>
            <person name="Dong L."/>
            <person name="Tao Y."/>
            <person name="Gao C."/>
            <person name="Wu H."/>
            <person name="Li Y."/>
            <person name="Cui Y."/>
            <person name="Guo X."/>
            <person name="Zheng S."/>
            <person name="Wang B."/>
            <person name="Yu K."/>
            <person name="Liang Q."/>
            <person name="Yang W."/>
            <person name="Lou X."/>
            <person name="Chen J."/>
            <person name="Feng M."/>
            <person name="Jian J."/>
            <person name="Zhang X."/>
            <person name="Luo G."/>
            <person name="Jiang Y."/>
            <person name="Liu J."/>
            <person name="Wang Z."/>
            <person name="Sha Y."/>
            <person name="Zhang B."/>
            <person name="Wu H."/>
            <person name="Tang D."/>
            <person name="Shen Q."/>
            <person name="Xue P."/>
            <person name="Zou S."/>
            <person name="Wang X."/>
            <person name="Liu X."/>
            <person name="Wang F."/>
            <person name="Yang Y."/>
            <person name="An X."/>
            <person name="Dong Z."/>
            <person name="Zhang K."/>
            <person name="Zhang X."/>
            <person name="Luo M.C."/>
            <person name="Dvorak J."/>
            <person name="Tong Y."/>
            <person name="Wang J."/>
            <person name="Yang H."/>
            <person name="Li Z."/>
            <person name="Wang D."/>
            <person name="Zhang A."/>
            <person name="Wang J."/>
        </authorList>
    </citation>
    <scope>NUCLEOTIDE SEQUENCE</scope>
    <source>
        <strain evidence="2">cv. G1812</strain>
    </source>
</reference>
<sequence>MAPLPRLLQAAIAVASWARADLTRNSTPMSALWKWSGHAVEGGLLRRLEAPANPSHHWLPERLPPLPLASSTSWPCAATRPPSKFFCRLRLTLWSWIPTEERYLAAWQMCLVSIVRHRSPTPRSLHRRRDPVEAMPQLA</sequence>
<reference evidence="1" key="2">
    <citation type="submission" date="2018-03" db="EMBL/GenBank/DDBJ databases">
        <title>The Triticum urartu genome reveals the dynamic nature of wheat genome evolution.</title>
        <authorList>
            <person name="Ling H."/>
            <person name="Ma B."/>
            <person name="Shi X."/>
            <person name="Liu H."/>
            <person name="Dong L."/>
            <person name="Sun H."/>
            <person name="Cao Y."/>
            <person name="Gao Q."/>
            <person name="Zheng S."/>
            <person name="Li Y."/>
            <person name="Yu Y."/>
            <person name="Du H."/>
            <person name="Qi M."/>
            <person name="Li Y."/>
            <person name="Yu H."/>
            <person name="Cui Y."/>
            <person name="Wang N."/>
            <person name="Chen C."/>
            <person name="Wu H."/>
            <person name="Zhao Y."/>
            <person name="Zhang J."/>
            <person name="Li Y."/>
            <person name="Zhou W."/>
            <person name="Zhang B."/>
            <person name="Hu W."/>
            <person name="Eijk M."/>
            <person name="Tang J."/>
            <person name="Witsenboer H."/>
            <person name="Zhao S."/>
            <person name="Li Z."/>
            <person name="Zhang A."/>
            <person name="Wang D."/>
            <person name="Liang C."/>
        </authorList>
    </citation>
    <scope>NUCLEOTIDE SEQUENCE [LARGE SCALE GENOMIC DNA]</scope>
    <source>
        <strain evidence="1">cv. G1812</strain>
    </source>
</reference>
<dbReference type="AlphaFoldDB" id="A0A8R7QJI2"/>
<dbReference type="Gramene" id="TuG1812G0600000421.01.T01">
    <property type="protein sequence ID" value="TuG1812G0600000421.01.T01"/>
    <property type="gene ID" value="TuG1812G0600000421.01"/>
</dbReference>
<dbReference type="Proteomes" id="UP000015106">
    <property type="component" value="Chromosome 6"/>
</dbReference>
<proteinExistence type="predicted"/>
<protein>
    <submittedName>
        <fullName evidence="1">Uncharacterized protein</fullName>
    </submittedName>
</protein>
<reference evidence="1" key="3">
    <citation type="submission" date="2022-06" db="UniProtKB">
        <authorList>
            <consortium name="EnsemblPlants"/>
        </authorList>
    </citation>
    <scope>IDENTIFICATION</scope>
</reference>